<dbReference type="GO" id="GO:0005856">
    <property type="term" value="C:cytoskeleton"/>
    <property type="evidence" value="ECO:0007669"/>
    <property type="project" value="UniProtKB-ARBA"/>
</dbReference>
<dbReference type="InterPro" id="IPR051147">
    <property type="entry name" value="CFAP_domain-containing"/>
</dbReference>
<feature type="compositionally biased region" description="Polar residues" evidence="3">
    <location>
        <begin position="1"/>
        <end position="25"/>
    </location>
</feature>
<feature type="compositionally biased region" description="Polar residues" evidence="3">
    <location>
        <begin position="32"/>
        <end position="50"/>
    </location>
</feature>
<keyword evidence="6" id="KW-1185">Reference proteome</keyword>
<feature type="compositionally biased region" description="Polar residues" evidence="3">
    <location>
        <begin position="338"/>
        <end position="356"/>
    </location>
</feature>
<feature type="region of interest" description="Disordered" evidence="3">
    <location>
        <begin position="1"/>
        <end position="69"/>
    </location>
</feature>
<feature type="coiled-coil region" evidence="2">
    <location>
        <begin position="171"/>
        <end position="198"/>
    </location>
</feature>
<evidence type="ECO:0000256" key="3">
    <source>
        <dbReference type="SAM" id="MobiDB-lite"/>
    </source>
</evidence>
<dbReference type="EMBL" id="DYDO01000009">
    <property type="protein sequence ID" value="DBA18499.1"/>
    <property type="molecule type" value="Genomic_DNA"/>
</dbReference>
<protein>
    <recommendedName>
        <fullName evidence="4">DUF4200 domain-containing protein</fullName>
    </recommendedName>
</protein>
<feature type="compositionally biased region" description="Basic and acidic residues" evidence="3">
    <location>
        <begin position="559"/>
        <end position="568"/>
    </location>
</feature>
<gene>
    <name evidence="5" type="ORF">GDO54_016737</name>
</gene>
<dbReference type="AlphaFoldDB" id="A0AAV2ZV38"/>
<dbReference type="Pfam" id="PF13863">
    <property type="entry name" value="DUF4200"/>
    <property type="match status" value="1"/>
</dbReference>
<comment type="caution">
    <text evidence="5">The sequence shown here is derived from an EMBL/GenBank/DDBJ whole genome shotgun (WGS) entry which is preliminary data.</text>
</comment>
<dbReference type="PANTHER" id="PTHR21683">
    <property type="entry name" value="COILED-COIL DOMAIN-CONTAINING PROTEIN 42 LIKE-2-LIKE-RELATED"/>
    <property type="match status" value="1"/>
</dbReference>
<evidence type="ECO:0000256" key="1">
    <source>
        <dbReference type="ARBA" id="ARBA00023054"/>
    </source>
</evidence>
<dbReference type="InterPro" id="IPR025252">
    <property type="entry name" value="DUF4200"/>
</dbReference>
<feature type="coiled-coil region" evidence="2">
    <location>
        <begin position="390"/>
        <end position="456"/>
    </location>
</feature>
<proteinExistence type="predicted"/>
<feature type="region of interest" description="Disordered" evidence="3">
    <location>
        <begin position="559"/>
        <end position="591"/>
    </location>
</feature>
<feature type="region of interest" description="Disordered" evidence="3">
    <location>
        <begin position="281"/>
        <end position="376"/>
    </location>
</feature>
<dbReference type="PANTHER" id="PTHR21683:SF17">
    <property type="entry name" value="CILIA AND FLAGELLA-ASSOCIATED PROTEIN 100"/>
    <property type="match status" value="1"/>
</dbReference>
<name>A0AAV2ZV38_PYXAD</name>
<evidence type="ECO:0000256" key="2">
    <source>
        <dbReference type="SAM" id="Coils"/>
    </source>
</evidence>
<reference evidence="5" key="1">
    <citation type="thesis" date="2020" institute="ProQuest LLC" country="789 East Eisenhower Parkway, Ann Arbor, MI, USA">
        <title>Comparative Genomics and Chromosome Evolution.</title>
        <authorList>
            <person name="Mudd A.B."/>
        </authorList>
    </citation>
    <scope>NUCLEOTIDE SEQUENCE</scope>
    <source>
        <strain evidence="5">1538</strain>
        <tissue evidence="5">Blood</tissue>
    </source>
</reference>
<evidence type="ECO:0000313" key="5">
    <source>
        <dbReference type="EMBL" id="DBA18499.1"/>
    </source>
</evidence>
<evidence type="ECO:0000313" key="6">
    <source>
        <dbReference type="Proteomes" id="UP001181693"/>
    </source>
</evidence>
<organism evidence="5 6">
    <name type="scientific">Pyxicephalus adspersus</name>
    <name type="common">African bullfrog</name>
    <dbReference type="NCBI Taxonomy" id="30357"/>
    <lineage>
        <taxon>Eukaryota</taxon>
        <taxon>Metazoa</taxon>
        <taxon>Chordata</taxon>
        <taxon>Craniata</taxon>
        <taxon>Vertebrata</taxon>
        <taxon>Euteleostomi</taxon>
        <taxon>Amphibia</taxon>
        <taxon>Batrachia</taxon>
        <taxon>Anura</taxon>
        <taxon>Neobatrachia</taxon>
        <taxon>Ranoidea</taxon>
        <taxon>Pyxicephalidae</taxon>
        <taxon>Pyxicephalinae</taxon>
        <taxon>Pyxicephalus</taxon>
    </lineage>
</organism>
<evidence type="ECO:0000259" key="4">
    <source>
        <dbReference type="Pfam" id="PF13863"/>
    </source>
</evidence>
<feature type="compositionally biased region" description="Basic and acidic residues" evidence="3">
    <location>
        <begin position="295"/>
        <end position="305"/>
    </location>
</feature>
<feature type="domain" description="DUF4200" evidence="4">
    <location>
        <begin position="157"/>
        <end position="275"/>
    </location>
</feature>
<dbReference type="Proteomes" id="UP001181693">
    <property type="component" value="Unassembled WGS sequence"/>
</dbReference>
<keyword evidence="1 2" id="KW-0175">Coiled coil</keyword>
<feature type="compositionally biased region" description="Polar residues" evidence="3">
    <location>
        <begin position="320"/>
        <end position="329"/>
    </location>
</feature>
<accession>A0AAV2ZV38</accession>
<sequence length="606" mass="69986">MSSLTLERSVVSRESTASGSRGVRTTSHRSAQRSIVSSAKSDTDTKSIVSAQAKKKKNEPNPFKISPDADFFLIRDQEKEKKQREKEINKNLKVHQKGTYTTKMNAKLARLRKEIEEEEMGEAAESGEKAMAMLDTTAWKLAVTRDTHVPRESVHEFINKKKEMFLLQYSLAVKRDEIQKLEAMAAAEEMKLEKAEQFLEEDAVRFDEFLKQNDRNSVEALKQADKETKLKMEQVALIKSHTAQMMNIKSDISKCEEILKEYLMYKEFLFRLSPKEWKEEVLKKKDTKKSLPPTSREKEKLDSETKVSTSPMPGKKTESRSSSQITQSRDSTRDPRQSSRQSMKTAGSKKLSSATYQAEDKSTSESLVSSDSDEEPELYFTDPQQLLDIFSELEEQNLSLIQNSQETEEALEEIKHTITTTQQKMENETQQLKEQIVHLKASIAQEQERAADLELKSRVFAFGQYKSEDQDKMLTSLSSKVEEVYRSCIGENRANLNALQMLMVIEHQLEELLDNIEVIPKERIEIAEKAKEKERRLRLREEKIKQQKLHQEERLRRALERAQADPKKTTGRKLMTRSDPPALKLKTDKDQDKIDKEKEEALLFFT</sequence>